<dbReference type="InterPro" id="IPR000215">
    <property type="entry name" value="Serpin_fam"/>
</dbReference>
<feature type="domain" description="Serpin" evidence="1">
    <location>
        <begin position="23"/>
        <end position="164"/>
    </location>
</feature>
<keyword evidence="3" id="KW-1185">Reference proteome</keyword>
<dbReference type="SUPFAM" id="SSF56574">
    <property type="entry name" value="Serpins"/>
    <property type="match status" value="2"/>
</dbReference>
<protein>
    <submittedName>
        <fullName evidence="2">Serpin family protein</fullName>
    </submittedName>
</protein>
<name>A0ABV5QPZ8_9ACTN</name>
<dbReference type="RefSeq" id="WP_345485856.1">
    <property type="nucleotide sequence ID" value="NZ_BAAAWU010000001.1"/>
</dbReference>
<evidence type="ECO:0000313" key="2">
    <source>
        <dbReference type="EMBL" id="MFB9555588.1"/>
    </source>
</evidence>
<dbReference type="EMBL" id="JBHMCT010000009">
    <property type="protein sequence ID" value="MFB9555588.1"/>
    <property type="molecule type" value="Genomic_DNA"/>
</dbReference>
<feature type="domain" description="Serpin" evidence="1">
    <location>
        <begin position="270"/>
        <end position="388"/>
    </location>
</feature>
<dbReference type="PANTHER" id="PTHR11461">
    <property type="entry name" value="SERINE PROTEASE INHIBITOR, SERPIN"/>
    <property type="match status" value="1"/>
</dbReference>
<organism evidence="2 3">
    <name type="scientific">Streptomyces roseoviridis</name>
    <dbReference type="NCBI Taxonomy" id="67361"/>
    <lineage>
        <taxon>Bacteria</taxon>
        <taxon>Bacillati</taxon>
        <taxon>Actinomycetota</taxon>
        <taxon>Actinomycetes</taxon>
        <taxon>Kitasatosporales</taxon>
        <taxon>Streptomycetaceae</taxon>
        <taxon>Streptomyces</taxon>
    </lineage>
</organism>
<dbReference type="InterPro" id="IPR023796">
    <property type="entry name" value="Serpin_dom"/>
</dbReference>
<dbReference type="InterPro" id="IPR042178">
    <property type="entry name" value="Serpin_sf_1"/>
</dbReference>
<accession>A0ABV5QPZ8</accession>
<dbReference type="Gene3D" id="3.30.497.10">
    <property type="entry name" value="Antithrombin, subunit I, domain 2"/>
    <property type="match status" value="2"/>
</dbReference>
<proteinExistence type="predicted"/>
<gene>
    <name evidence="2" type="ORF">ACFFTP_15515</name>
</gene>
<dbReference type="InterPro" id="IPR036186">
    <property type="entry name" value="Serpin_sf"/>
</dbReference>
<comment type="caution">
    <text evidence="2">The sequence shown here is derived from an EMBL/GenBank/DDBJ whole genome shotgun (WGS) entry which is preliminary data.</text>
</comment>
<reference evidence="2 3" key="1">
    <citation type="submission" date="2024-09" db="EMBL/GenBank/DDBJ databases">
        <authorList>
            <person name="Sun Q."/>
            <person name="Mori K."/>
        </authorList>
    </citation>
    <scope>NUCLEOTIDE SEQUENCE [LARGE SCALE GENOMIC DNA]</scope>
    <source>
        <strain evidence="2 3">JCM 4414</strain>
    </source>
</reference>
<dbReference type="Proteomes" id="UP001589716">
    <property type="component" value="Unassembled WGS sequence"/>
</dbReference>
<evidence type="ECO:0000313" key="3">
    <source>
        <dbReference type="Proteomes" id="UP001589716"/>
    </source>
</evidence>
<dbReference type="Pfam" id="PF00079">
    <property type="entry name" value="Serpin"/>
    <property type="match status" value="2"/>
</dbReference>
<evidence type="ECO:0000259" key="1">
    <source>
        <dbReference type="Pfam" id="PF00079"/>
    </source>
</evidence>
<sequence length="400" mass="42054">MRGSTVRAVNRLTARWAGVLPPGQGTVLSASGVWPLLAFLADGAEGSARAELEEALGMRAGSAVGAARELLDALARIPGAGSAVGLWTRPRVRPYDAWAAGLPEATLGRLGEDDVENQRLLDAWAAQRTGGLIPAMPVTVRKDTDLVLATAQAVRTTWLRPFREGGGFPDHGPWAGREIAALHRTTGLLDRVGVATTDAGPLTVMKVLGSTGVDVHLLLGPVDAECGAVLKAGVDVLSGACPTVTGDLLPLGGPGPGLDVRNVRSTSREPYLSVTTPPFSLTAEHDLTALHGLFGLTTARDTTRGHFPGICARPPLAVRQARQAAMARFGARGFEAASVTAIGMPGAGVPRLPFVVRRIDLDIDRPFGFLTVHRTSRLVLAAGWVAEPEPYLLEEEEWEA</sequence>
<dbReference type="PANTHER" id="PTHR11461:SF211">
    <property type="entry name" value="GH10112P-RELATED"/>
    <property type="match status" value="1"/>
</dbReference>